<comment type="similarity">
    <text evidence="1">Belongs to the peptidase C15 family.</text>
</comment>
<dbReference type="GO" id="GO:0005829">
    <property type="term" value="C:cytosol"/>
    <property type="evidence" value="ECO:0007669"/>
    <property type="project" value="InterPro"/>
</dbReference>
<evidence type="ECO:0000256" key="1">
    <source>
        <dbReference type="ARBA" id="ARBA00006641"/>
    </source>
</evidence>
<evidence type="ECO:0000256" key="7">
    <source>
        <dbReference type="ARBA" id="ARBA00030836"/>
    </source>
</evidence>
<gene>
    <name evidence="9" type="ORF">GCM10011390_42770</name>
</gene>
<evidence type="ECO:0000256" key="2">
    <source>
        <dbReference type="ARBA" id="ARBA00019191"/>
    </source>
</evidence>
<dbReference type="Pfam" id="PF01470">
    <property type="entry name" value="Peptidase_C15"/>
    <property type="match status" value="1"/>
</dbReference>
<keyword evidence="10" id="KW-1185">Reference proteome</keyword>
<evidence type="ECO:0000256" key="4">
    <source>
        <dbReference type="ARBA" id="ARBA00022670"/>
    </source>
</evidence>
<protein>
    <recommendedName>
        <fullName evidence="2">Pyrrolidone-carboxylate peptidase</fullName>
    </recommendedName>
    <alternativeName>
        <fullName evidence="7">5-oxoprolyl-peptidase</fullName>
    </alternativeName>
    <alternativeName>
        <fullName evidence="8">Pyroglutamyl-peptidase I</fullName>
    </alternativeName>
</protein>
<reference evidence="9" key="1">
    <citation type="journal article" date="2014" name="Int. J. Syst. Evol. Microbiol.">
        <title>Complete genome sequence of Corynebacterium casei LMG S-19264T (=DSM 44701T), isolated from a smear-ripened cheese.</title>
        <authorList>
            <consortium name="US DOE Joint Genome Institute (JGI-PGF)"/>
            <person name="Walter F."/>
            <person name="Albersmeier A."/>
            <person name="Kalinowski J."/>
            <person name="Ruckert C."/>
        </authorList>
    </citation>
    <scope>NUCLEOTIDE SEQUENCE</scope>
    <source>
        <strain evidence="9">CGMCC 1.15367</strain>
    </source>
</reference>
<keyword evidence="6" id="KW-0788">Thiol protease</keyword>
<dbReference type="PANTHER" id="PTHR23402">
    <property type="entry name" value="PROTEASE FAMILY C15 PYROGLUTAMYL-PEPTIDASE I-RELATED"/>
    <property type="match status" value="1"/>
</dbReference>
<evidence type="ECO:0000313" key="9">
    <source>
        <dbReference type="EMBL" id="GGE19038.1"/>
    </source>
</evidence>
<dbReference type="Gene3D" id="3.40.630.20">
    <property type="entry name" value="Peptidase C15, pyroglutamyl peptidase I-like"/>
    <property type="match status" value="1"/>
</dbReference>
<name>A0A917EBN2_9HYPH</name>
<sequence>MLLAGFGAFPGAPRNPAERLVTSFRLTEGEVGRDPARIVLPVEWGRSWGVLAAEIRRIRPVAVLLVGLNARSERFRIERAAYNERAPALADTAGARPPGTRIGEGPARLATRLPDAAIGRALSAAGIGFELSDDPGRYLCNETLYHLCREGPGLGLRHFGFVHTPLTDEIAAETGATPGEGQAFVPARDLDRLVRIVLACLGEEAGHSEADPRHGREILCGTISEATCSEGEPPSR</sequence>
<dbReference type="EMBL" id="BMIQ01000008">
    <property type="protein sequence ID" value="GGE19038.1"/>
    <property type="molecule type" value="Genomic_DNA"/>
</dbReference>
<keyword evidence="4" id="KW-0645">Protease</keyword>
<dbReference type="Proteomes" id="UP000644699">
    <property type="component" value="Unassembled WGS sequence"/>
</dbReference>
<evidence type="ECO:0000256" key="6">
    <source>
        <dbReference type="ARBA" id="ARBA00022807"/>
    </source>
</evidence>
<evidence type="ECO:0000313" key="10">
    <source>
        <dbReference type="Proteomes" id="UP000644699"/>
    </source>
</evidence>
<dbReference type="InterPro" id="IPR036440">
    <property type="entry name" value="Peptidase_C15-like_sf"/>
</dbReference>
<dbReference type="GO" id="GO:0006508">
    <property type="term" value="P:proteolysis"/>
    <property type="evidence" value="ECO:0007669"/>
    <property type="project" value="UniProtKB-KW"/>
</dbReference>
<keyword evidence="5" id="KW-0378">Hydrolase</keyword>
<evidence type="ECO:0000256" key="8">
    <source>
        <dbReference type="ARBA" id="ARBA00031559"/>
    </source>
</evidence>
<accession>A0A917EBN2</accession>
<evidence type="ECO:0000256" key="3">
    <source>
        <dbReference type="ARBA" id="ARBA00022490"/>
    </source>
</evidence>
<organism evidence="9 10">
    <name type="scientific">Aureimonas endophytica</name>
    <dbReference type="NCBI Taxonomy" id="2027858"/>
    <lineage>
        <taxon>Bacteria</taxon>
        <taxon>Pseudomonadati</taxon>
        <taxon>Pseudomonadota</taxon>
        <taxon>Alphaproteobacteria</taxon>
        <taxon>Hyphomicrobiales</taxon>
        <taxon>Aurantimonadaceae</taxon>
        <taxon>Aureimonas</taxon>
    </lineage>
</organism>
<keyword evidence="3" id="KW-0963">Cytoplasm</keyword>
<dbReference type="PRINTS" id="PR00706">
    <property type="entry name" value="PYROGLUPTASE"/>
</dbReference>
<dbReference type="InterPro" id="IPR000816">
    <property type="entry name" value="Peptidase_C15"/>
</dbReference>
<dbReference type="PANTHER" id="PTHR23402:SF1">
    <property type="entry name" value="PYROGLUTAMYL-PEPTIDASE I"/>
    <property type="match status" value="1"/>
</dbReference>
<dbReference type="AlphaFoldDB" id="A0A917EBN2"/>
<comment type="caution">
    <text evidence="9">The sequence shown here is derived from an EMBL/GenBank/DDBJ whole genome shotgun (WGS) entry which is preliminary data.</text>
</comment>
<dbReference type="RefSeq" id="WP_188912120.1">
    <property type="nucleotide sequence ID" value="NZ_BMIQ01000008.1"/>
</dbReference>
<proteinExistence type="inferred from homology"/>
<evidence type="ECO:0000256" key="5">
    <source>
        <dbReference type="ARBA" id="ARBA00022801"/>
    </source>
</evidence>
<dbReference type="InterPro" id="IPR016125">
    <property type="entry name" value="Peptidase_C15-like"/>
</dbReference>
<dbReference type="GO" id="GO:0016920">
    <property type="term" value="F:pyroglutamyl-peptidase activity"/>
    <property type="evidence" value="ECO:0007669"/>
    <property type="project" value="InterPro"/>
</dbReference>
<reference evidence="9" key="2">
    <citation type="submission" date="2020-09" db="EMBL/GenBank/DDBJ databases">
        <authorList>
            <person name="Sun Q."/>
            <person name="Zhou Y."/>
        </authorList>
    </citation>
    <scope>NUCLEOTIDE SEQUENCE</scope>
    <source>
        <strain evidence="9">CGMCC 1.15367</strain>
    </source>
</reference>
<dbReference type="SUPFAM" id="SSF53182">
    <property type="entry name" value="Pyrrolidone carboxyl peptidase (pyroglutamate aminopeptidase)"/>
    <property type="match status" value="1"/>
</dbReference>